<feature type="transmembrane region" description="Helical" evidence="1">
    <location>
        <begin position="66"/>
        <end position="84"/>
    </location>
</feature>
<dbReference type="AlphaFoldDB" id="A0A1G2QG43"/>
<proteinExistence type="predicted"/>
<feature type="transmembrane region" description="Helical" evidence="1">
    <location>
        <begin position="125"/>
        <end position="144"/>
    </location>
</feature>
<dbReference type="EMBL" id="MHTK01000006">
    <property type="protein sequence ID" value="OHA59536.1"/>
    <property type="molecule type" value="Genomic_DNA"/>
</dbReference>
<evidence type="ECO:0000256" key="1">
    <source>
        <dbReference type="SAM" id="Phobius"/>
    </source>
</evidence>
<dbReference type="Proteomes" id="UP000177838">
    <property type="component" value="Unassembled WGS sequence"/>
</dbReference>
<keyword evidence="1" id="KW-1133">Transmembrane helix</keyword>
<evidence type="ECO:0000313" key="2">
    <source>
        <dbReference type="EMBL" id="OHA59536.1"/>
    </source>
</evidence>
<evidence type="ECO:0000313" key="3">
    <source>
        <dbReference type="Proteomes" id="UP000177838"/>
    </source>
</evidence>
<feature type="transmembrane region" description="Helical" evidence="1">
    <location>
        <begin position="96"/>
        <end position="113"/>
    </location>
</feature>
<protein>
    <submittedName>
        <fullName evidence="2">Uncharacterized protein</fullName>
    </submittedName>
</protein>
<reference evidence="2 3" key="1">
    <citation type="journal article" date="2016" name="Nat. Commun.">
        <title>Thousands of microbial genomes shed light on interconnected biogeochemical processes in an aquifer system.</title>
        <authorList>
            <person name="Anantharaman K."/>
            <person name="Brown C.T."/>
            <person name="Hug L.A."/>
            <person name="Sharon I."/>
            <person name="Castelle C.J."/>
            <person name="Probst A.J."/>
            <person name="Thomas B.C."/>
            <person name="Singh A."/>
            <person name="Wilkins M.J."/>
            <person name="Karaoz U."/>
            <person name="Brodie E.L."/>
            <person name="Williams K.H."/>
            <person name="Hubbard S.S."/>
            <person name="Banfield J.F."/>
        </authorList>
    </citation>
    <scope>NUCLEOTIDE SEQUENCE [LARGE SCALE GENOMIC DNA]</scope>
</reference>
<keyword evidence="1" id="KW-0812">Transmembrane</keyword>
<name>A0A1G2QG43_9BACT</name>
<feature type="transmembrane region" description="Helical" evidence="1">
    <location>
        <begin position="33"/>
        <end position="54"/>
    </location>
</feature>
<keyword evidence="1" id="KW-0472">Membrane</keyword>
<dbReference type="STRING" id="1802439.A2589_01590"/>
<accession>A0A1G2QG43</accession>
<feature type="transmembrane region" description="Helical" evidence="1">
    <location>
        <begin position="150"/>
        <end position="169"/>
    </location>
</feature>
<organism evidence="2 3">
    <name type="scientific">Candidatus Vogelbacteria bacterium RIFOXYD1_FULL_46_19</name>
    <dbReference type="NCBI Taxonomy" id="1802439"/>
    <lineage>
        <taxon>Bacteria</taxon>
        <taxon>Candidatus Vogeliibacteriota</taxon>
    </lineage>
</organism>
<comment type="caution">
    <text evidence="2">The sequence shown here is derived from an EMBL/GenBank/DDBJ whole genome shotgun (WGS) entry which is preliminary data.</text>
</comment>
<gene>
    <name evidence="2" type="ORF">A2589_01590</name>
</gene>
<sequence>MKKFLTFVAIGSLVALVVEFQFNLLATHNPGNFIFTLFFYPLYLSVVYQVSSWLDSNRAGFMSDLLYYLFFGLLGLSFEWFVIGNSPWGNPEASNIGMWAFWVAVALVPRIMARPAVEFKAVKKGLVYYLGTYGVASTIMALMLPEGFRLFWIVVVHMVAYIGLHLFYWQYFRLRRRNLS</sequence>